<gene>
    <name evidence="1" type="ORF">SAMN05660652_00132</name>
</gene>
<proteinExistence type="predicted"/>
<name>A0A1G7V9A9_9RHOO</name>
<evidence type="ECO:0000313" key="2">
    <source>
        <dbReference type="Proteomes" id="UP000198607"/>
    </source>
</evidence>
<sequence length="320" mass="35344">MATKKRKFRKSPKPLVEVPGAPIRHLAECSPHRTTGGRFVEGITQFDAEYESHIESGVLNHLLLCHDVRAITSQASEEPYSLEGKIRHHIPDFTVDAFVDGLRLEVKSLTFLVREDSLDKYVAIARAYRERQIPFAFLVDAQLAEEPRSSSVKLLSRYVTSRVPANNVARITETLTAGPLSILDLMTRASVELVDVWSMIATRKICFDWSIPLHPRTTVVSLPAQPFGGLALESIIGSGRYSGLLAEMAMGRRPANKPLLADAATWRRSRQPVSPRGFFGGAVLGAPLRSLTEEERLFRNAYHRGGFSLGQVAGSIDAGK</sequence>
<dbReference type="STRING" id="83767.SAMN05660652_00132"/>
<protein>
    <recommendedName>
        <fullName evidence="3">TnsA endonuclease N terminal</fullName>
    </recommendedName>
</protein>
<dbReference type="AlphaFoldDB" id="A0A1G7V9A9"/>
<evidence type="ECO:0000313" key="1">
    <source>
        <dbReference type="EMBL" id="SDG56307.1"/>
    </source>
</evidence>
<dbReference type="OrthoDB" id="9134481at2"/>
<keyword evidence="2" id="KW-1185">Reference proteome</keyword>
<dbReference type="EMBL" id="FNCY01000001">
    <property type="protein sequence ID" value="SDG56307.1"/>
    <property type="molecule type" value="Genomic_DNA"/>
</dbReference>
<organism evidence="1 2">
    <name type="scientific">Propionivibrio dicarboxylicus</name>
    <dbReference type="NCBI Taxonomy" id="83767"/>
    <lineage>
        <taxon>Bacteria</taxon>
        <taxon>Pseudomonadati</taxon>
        <taxon>Pseudomonadota</taxon>
        <taxon>Betaproteobacteria</taxon>
        <taxon>Rhodocyclales</taxon>
        <taxon>Rhodocyclaceae</taxon>
        <taxon>Propionivibrio</taxon>
    </lineage>
</organism>
<reference evidence="1 2" key="1">
    <citation type="submission" date="2016-10" db="EMBL/GenBank/DDBJ databases">
        <authorList>
            <person name="de Groot N.N."/>
        </authorList>
    </citation>
    <scope>NUCLEOTIDE SEQUENCE [LARGE SCALE GENOMIC DNA]</scope>
    <source>
        <strain evidence="1 2">DSM 5885</strain>
    </source>
</reference>
<dbReference type="Proteomes" id="UP000198607">
    <property type="component" value="Unassembled WGS sequence"/>
</dbReference>
<evidence type="ECO:0008006" key="3">
    <source>
        <dbReference type="Google" id="ProtNLM"/>
    </source>
</evidence>
<accession>A0A1G7V9A9</accession>
<dbReference type="RefSeq" id="WP_143009718.1">
    <property type="nucleotide sequence ID" value="NZ_FNCY01000001.1"/>
</dbReference>